<keyword evidence="1" id="KW-0732">Signal</keyword>
<proteinExistence type="predicted"/>
<evidence type="ECO:0000313" key="2">
    <source>
        <dbReference type="EMBL" id="SET09981.1"/>
    </source>
</evidence>
<keyword evidence="3" id="KW-1185">Reference proteome</keyword>
<sequence>MYRRLVLGGAALAVSATMTLTAAPASAAPAFAPASAAPSGVANKLFRAWLADDRTAAAKVATPAAVASIFGYVYRAPDRFAGCSGAVCRFTHTSVRVPGGLDGLAMVVTGSKVTKVYQSRHVTKPSTVATRLFTAWRRGDRYSALEIASTGAVKTLFKVKYDPRGVAYHFQGCTPEPKGFSCAYSYEGGAMLMHVRGTRSSGYEVSSISYLAD</sequence>
<dbReference type="STRING" id="568860.SAMN05421811_10250"/>
<name>A0A1I0BSE2_9ACTN</name>
<gene>
    <name evidence="2" type="ORF">SAMN05421811_10250</name>
</gene>
<feature type="chain" id="PRO_5011531718" evidence="1">
    <location>
        <begin position="28"/>
        <end position="213"/>
    </location>
</feature>
<feature type="signal peptide" evidence="1">
    <location>
        <begin position="1"/>
        <end position="27"/>
    </location>
</feature>
<protein>
    <submittedName>
        <fullName evidence="2">Uncharacterized protein</fullName>
    </submittedName>
</protein>
<dbReference type="OrthoDB" id="3522390at2"/>
<evidence type="ECO:0000313" key="3">
    <source>
        <dbReference type="Proteomes" id="UP000199361"/>
    </source>
</evidence>
<accession>A0A1I0BSE2</accession>
<reference evidence="2 3" key="1">
    <citation type="submission" date="2016-10" db="EMBL/GenBank/DDBJ databases">
        <authorList>
            <person name="de Groot N.N."/>
        </authorList>
    </citation>
    <scope>NUCLEOTIDE SEQUENCE [LARGE SCALE GENOMIC DNA]</scope>
    <source>
        <strain evidence="2 3">CGMCC 4.5598</strain>
    </source>
</reference>
<evidence type="ECO:0000256" key="1">
    <source>
        <dbReference type="SAM" id="SignalP"/>
    </source>
</evidence>
<organism evidence="2 3">
    <name type="scientific">Nonomuraea wenchangensis</name>
    <dbReference type="NCBI Taxonomy" id="568860"/>
    <lineage>
        <taxon>Bacteria</taxon>
        <taxon>Bacillati</taxon>
        <taxon>Actinomycetota</taxon>
        <taxon>Actinomycetes</taxon>
        <taxon>Streptosporangiales</taxon>
        <taxon>Streptosporangiaceae</taxon>
        <taxon>Nonomuraea</taxon>
    </lineage>
</organism>
<dbReference type="AlphaFoldDB" id="A0A1I0BSE2"/>
<dbReference type="Proteomes" id="UP000199361">
    <property type="component" value="Unassembled WGS sequence"/>
</dbReference>
<dbReference type="EMBL" id="FOHX01000002">
    <property type="protein sequence ID" value="SET09981.1"/>
    <property type="molecule type" value="Genomic_DNA"/>
</dbReference>
<dbReference type="RefSeq" id="WP_091077335.1">
    <property type="nucleotide sequence ID" value="NZ_FOHX01000002.1"/>
</dbReference>